<dbReference type="InterPro" id="IPR006224">
    <property type="entry name" value="PsdUridine_synth_RluA-like_CS"/>
</dbReference>
<evidence type="ECO:0000256" key="1">
    <source>
        <dbReference type="ARBA" id="ARBA00010876"/>
    </source>
</evidence>
<dbReference type="Pfam" id="PF00849">
    <property type="entry name" value="PseudoU_synth_2"/>
    <property type="match status" value="1"/>
</dbReference>
<dbReference type="GO" id="GO:0000455">
    <property type="term" value="P:enzyme-directed rRNA pseudouridine synthesis"/>
    <property type="evidence" value="ECO:0007669"/>
    <property type="project" value="TreeGrafter"/>
</dbReference>
<organism evidence="3 4">
    <name type="scientific">Chromobacterium haemolyticum</name>
    <dbReference type="NCBI Taxonomy" id="394935"/>
    <lineage>
        <taxon>Bacteria</taxon>
        <taxon>Pseudomonadati</taxon>
        <taxon>Pseudomonadota</taxon>
        <taxon>Betaproteobacteria</taxon>
        <taxon>Neisseriales</taxon>
        <taxon>Chromobacteriaceae</taxon>
        <taxon>Chromobacterium</taxon>
    </lineage>
</organism>
<dbReference type="NCBIfam" id="TIGR01621">
    <property type="entry name" value="RluA-like"/>
    <property type="match status" value="1"/>
</dbReference>
<dbReference type="GO" id="GO:0003723">
    <property type="term" value="F:RNA binding"/>
    <property type="evidence" value="ECO:0007669"/>
    <property type="project" value="InterPro"/>
</dbReference>
<accession>A0A1W0DB92</accession>
<dbReference type="InterPro" id="IPR020103">
    <property type="entry name" value="PsdUridine_synth_cat_dom_sf"/>
</dbReference>
<evidence type="ECO:0000259" key="2">
    <source>
        <dbReference type="Pfam" id="PF00849"/>
    </source>
</evidence>
<dbReference type="Gene3D" id="3.30.2350.10">
    <property type="entry name" value="Pseudouridine synthase"/>
    <property type="match status" value="1"/>
</dbReference>
<sequence>MPETAFTLLHAEPRFYLVDKAPGVSFHRDGEEAGLMEALRAGLGDEALWPVHRLDRITSGLILVARSAETAARLGQAFAGREIEKYYLALSDRKPSKKQGKVAGDMGKGRGGAWRLLNSQENPAVTQFFSYSLQPGLRLFLLRPRSGKTHQLRVALKSQSAPILGDLLYGGAPADRGYLHAYALRFELEGEQFSFVCPPSQGEAFLSDACGAVLQGLGAPWDLNWPAV</sequence>
<dbReference type="InterPro" id="IPR050188">
    <property type="entry name" value="RluA_PseudoU_synthase"/>
</dbReference>
<evidence type="ECO:0000313" key="4">
    <source>
        <dbReference type="Proteomes" id="UP000192721"/>
    </source>
</evidence>
<dbReference type="InterPro" id="IPR006145">
    <property type="entry name" value="PsdUridine_synth_RsuA/RluA"/>
</dbReference>
<feature type="domain" description="Pseudouridine synthase RsuA/RluA-like" evidence="2">
    <location>
        <begin position="15"/>
        <end position="157"/>
    </location>
</feature>
<dbReference type="EMBL" id="MUKV01000001">
    <property type="protein sequence ID" value="OQS44281.1"/>
    <property type="molecule type" value="Genomic_DNA"/>
</dbReference>
<comment type="similarity">
    <text evidence="1">Belongs to the pseudouridine synthase RluA family.</text>
</comment>
<reference evidence="3 4" key="1">
    <citation type="submission" date="2017-02" db="EMBL/GenBank/DDBJ databases">
        <title>Chromobacterium haemolyticum H5244.</title>
        <authorList>
            <person name="Gulvik C.A."/>
        </authorList>
    </citation>
    <scope>NUCLEOTIDE SEQUENCE [LARGE SCALE GENOMIC DNA]</scope>
    <source>
        <strain evidence="3 4">H5244</strain>
    </source>
</reference>
<dbReference type="SUPFAM" id="SSF55120">
    <property type="entry name" value="Pseudouridine synthase"/>
    <property type="match status" value="1"/>
</dbReference>
<comment type="caution">
    <text evidence="3">The sequence shown here is derived from an EMBL/GenBank/DDBJ whole genome shotgun (WGS) entry which is preliminary data.</text>
</comment>
<dbReference type="PROSITE" id="PS01129">
    <property type="entry name" value="PSI_RLU"/>
    <property type="match status" value="1"/>
</dbReference>
<protein>
    <submittedName>
        <fullName evidence="3">RNA pseudouridine synthase</fullName>
    </submittedName>
</protein>
<name>A0A1W0DB92_9NEIS</name>
<dbReference type="PANTHER" id="PTHR21600:SF87">
    <property type="entry name" value="RNA PSEUDOURIDYLATE SYNTHASE DOMAIN-CONTAINING PROTEIN 1"/>
    <property type="match status" value="1"/>
</dbReference>
<proteinExistence type="inferred from homology"/>
<dbReference type="PANTHER" id="PTHR21600">
    <property type="entry name" value="MITOCHONDRIAL RNA PSEUDOURIDINE SYNTHASE"/>
    <property type="match status" value="1"/>
</dbReference>
<dbReference type="InterPro" id="IPR006508">
    <property type="entry name" value="PsdUridine_synth_RluA-like"/>
</dbReference>
<dbReference type="GO" id="GO:0140098">
    <property type="term" value="F:catalytic activity, acting on RNA"/>
    <property type="evidence" value="ECO:0007669"/>
    <property type="project" value="UniProtKB-ARBA"/>
</dbReference>
<dbReference type="GO" id="GO:0009982">
    <property type="term" value="F:pseudouridine synthase activity"/>
    <property type="evidence" value="ECO:0007669"/>
    <property type="project" value="InterPro"/>
</dbReference>
<dbReference type="RefSeq" id="WP_081554342.1">
    <property type="nucleotide sequence ID" value="NZ_MUKV01000001.1"/>
</dbReference>
<gene>
    <name evidence="3" type="ORF">B0T45_01395</name>
</gene>
<evidence type="ECO:0000313" key="3">
    <source>
        <dbReference type="EMBL" id="OQS44281.1"/>
    </source>
</evidence>
<dbReference type="Proteomes" id="UP000192721">
    <property type="component" value="Unassembled WGS sequence"/>
</dbReference>
<dbReference type="CDD" id="cd02869">
    <property type="entry name" value="PseudoU_synth_RluA_like"/>
    <property type="match status" value="1"/>
</dbReference>
<dbReference type="AlphaFoldDB" id="A0A1W0DB92"/>